<keyword evidence="3" id="KW-1185">Reference proteome</keyword>
<dbReference type="AlphaFoldDB" id="A0A8X6TPR8"/>
<evidence type="ECO:0000313" key="3">
    <source>
        <dbReference type="Proteomes" id="UP000887013"/>
    </source>
</evidence>
<dbReference type="OrthoDB" id="6437002at2759"/>
<protein>
    <submittedName>
        <fullName evidence="2">RNA-directed DNA polymerase from mobile element jockey</fullName>
    </submittedName>
</protein>
<dbReference type="InterPro" id="IPR005135">
    <property type="entry name" value="Endo/exonuclease/phosphatase"/>
</dbReference>
<dbReference type="SUPFAM" id="SSF56219">
    <property type="entry name" value="DNase I-like"/>
    <property type="match status" value="1"/>
</dbReference>
<dbReference type="Pfam" id="PF14529">
    <property type="entry name" value="Exo_endo_phos_2"/>
    <property type="match status" value="1"/>
</dbReference>
<dbReference type="PANTHER" id="PTHR33273:SF2">
    <property type="entry name" value="ENDONUCLEASE_EXONUCLEASE_PHOSPHATASE DOMAIN-CONTAINING PROTEIN"/>
    <property type="match status" value="1"/>
</dbReference>
<keyword evidence="2" id="KW-0695">RNA-directed DNA polymerase</keyword>
<evidence type="ECO:0000313" key="2">
    <source>
        <dbReference type="EMBL" id="GFT38109.1"/>
    </source>
</evidence>
<keyword evidence="2" id="KW-0808">Transferase</keyword>
<organism evidence="2 3">
    <name type="scientific">Nephila pilipes</name>
    <name type="common">Giant wood spider</name>
    <name type="synonym">Nephila maculata</name>
    <dbReference type="NCBI Taxonomy" id="299642"/>
    <lineage>
        <taxon>Eukaryota</taxon>
        <taxon>Metazoa</taxon>
        <taxon>Ecdysozoa</taxon>
        <taxon>Arthropoda</taxon>
        <taxon>Chelicerata</taxon>
        <taxon>Arachnida</taxon>
        <taxon>Araneae</taxon>
        <taxon>Araneomorphae</taxon>
        <taxon>Entelegynae</taxon>
        <taxon>Araneoidea</taxon>
        <taxon>Nephilidae</taxon>
        <taxon>Nephila</taxon>
    </lineage>
</organism>
<reference evidence="2" key="1">
    <citation type="submission" date="2020-08" db="EMBL/GenBank/DDBJ databases">
        <title>Multicomponent nature underlies the extraordinary mechanical properties of spider dragline silk.</title>
        <authorList>
            <person name="Kono N."/>
            <person name="Nakamura H."/>
            <person name="Mori M."/>
            <person name="Yoshida Y."/>
            <person name="Ohtoshi R."/>
            <person name="Malay A.D."/>
            <person name="Moran D.A.P."/>
            <person name="Tomita M."/>
            <person name="Numata K."/>
            <person name="Arakawa K."/>
        </authorList>
    </citation>
    <scope>NUCLEOTIDE SEQUENCE</scope>
</reference>
<dbReference type="PANTHER" id="PTHR33273">
    <property type="entry name" value="DOMAIN-CONTAINING PROTEIN, PUTATIVE-RELATED"/>
    <property type="match status" value="1"/>
</dbReference>
<evidence type="ECO:0000259" key="1">
    <source>
        <dbReference type="Pfam" id="PF14529"/>
    </source>
</evidence>
<dbReference type="EMBL" id="BMAW01014253">
    <property type="protein sequence ID" value="GFT38109.1"/>
    <property type="molecule type" value="Genomic_DNA"/>
</dbReference>
<sequence length="272" mass="31261">MTGDFNAKHRSWNQGKPPNTAGTKIYNFAQIYDLKLIAPTEITRPARRRNETNSIIDFGIAKGLENITVTVQEELSSDHYPLLFNLQLTNFSPPNKNVYKFTNWYKFQEILHTTIEGNPIITDIADLDSAAVNFVEKIKNTIDQSSTTKLIPHAPLPLPQPIRKLIQNKNRLRKRWQESRDPNMKKELNKMQKIIQSIIKNFKQAKINSELKEANTYDCSLHRIVDRWRAARRSCLLESTPLLDQWETPWTSPPHPPLGKGCVYSLTLTGGL</sequence>
<name>A0A8X6TPR8_NEPPI</name>
<gene>
    <name evidence="2" type="primary">pol_770</name>
    <name evidence="2" type="ORF">NPIL_12431</name>
</gene>
<keyword evidence="2" id="KW-0548">Nucleotidyltransferase</keyword>
<dbReference type="Gene3D" id="3.60.10.10">
    <property type="entry name" value="Endonuclease/exonuclease/phosphatase"/>
    <property type="match status" value="1"/>
</dbReference>
<proteinExistence type="predicted"/>
<accession>A0A8X6TPR8</accession>
<comment type="caution">
    <text evidence="2">The sequence shown here is derived from an EMBL/GenBank/DDBJ whole genome shotgun (WGS) entry which is preliminary data.</text>
</comment>
<dbReference type="Proteomes" id="UP000887013">
    <property type="component" value="Unassembled WGS sequence"/>
</dbReference>
<feature type="domain" description="Endonuclease/exonuclease/phosphatase" evidence="1">
    <location>
        <begin position="2"/>
        <end position="82"/>
    </location>
</feature>
<dbReference type="InterPro" id="IPR036691">
    <property type="entry name" value="Endo/exonu/phosph_ase_sf"/>
</dbReference>
<dbReference type="GO" id="GO:0003964">
    <property type="term" value="F:RNA-directed DNA polymerase activity"/>
    <property type="evidence" value="ECO:0007669"/>
    <property type="project" value="UniProtKB-KW"/>
</dbReference>